<evidence type="ECO:0000313" key="2">
    <source>
        <dbReference type="Proteomes" id="UP000521872"/>
    </source>
</evidence>
<dbReference type="AlphaFoldDB" id="A0A8H4QKU8"/>
<reference evidence="1 2" key="1">
    <citation type="submission" date="2019-12" db="EMBL/GenBank/DDBJ databases">
        <authorList>
            <person name="Floudas D."/>
            <person name="Bentzer J."/>
            <person name="Ahren D."/>
            <person name="Johansson T."/>
            <person name="Persson P."/>
            <person name="Tunlid A."/>
        </authorList>
    </citation>
    <scope>NUCLEOTIDE SEQUENCE [LARGE SCALE GENOMIC DNA]</scope>
    <source>
        <strain evidence="1 2">CBS 102.39</strain>
    </source>
</reference>
<accession>A0A8H4QKU8</accession>
<proteinExistence type="predicted"/>
<dbReference type="Proteomes" id="UP000521872">
    <property type="component" value="Unassembled WGS sequence"/>
</dbReference>
<comment type="caution">
    <text evidence="1">The sequence shown here is derived from an EMBL/GenBank/DDBJ whole genome shotgun (WGS) entry which is preliminary data.</text>
</comment>
<keyword evidence="2" id="KW-1185">Reference proteome</keyword>
<name>A0A8H4QKU8_9AGAR</name>
<evidence type="ECO:0000313" key="1">
    <source>
        <dbReference type="EMBL" id="KAF4612744.1"/>
    </source>
</evidence>
<dbReference type="EMBL" id="JAACJL010000047">
    <property type="protein sequence ID" value="KAF4612744.1"/>
    <property type="molecule type" value="Genomic_DNA"/>
</dbReference>
<organism evidence="1 2">
    <name type="scientific">Agrocybe pediades</name>
    <dbReference type="NCBI Taxonomy" id="84607"/>
    <lineage>
        <taxon>Eukaryota</taxon>
        <taxon>Fungi</taxon>
        <taxon>Dikarya</taxon>
        <taxon>Basidiomycota</taxon>
        <taxon>Agaricomycotina</taxon>
        <taxon>Agaricomycetes</taxon>
        <taxon>Agaricomycetidae</taxon>
        <taxon>Agaricales</taxon>
        <taxon>Agaricineae</taxon>
        <taxon>Strophariaceae</taxon>
        <taxon>Agrocybe</taxon>
    </lineage>
</organism>
<gene>
    <name evidence="1" type="ORF">D9613_011875</name>
</gene>
<sequence length="302" mass="33605">MPQLRFLRIYRAYSNTVLGINQGVDRDDPASVCLPQLQSLQLFGPQSDLIPFLELIKPSPMCSITVSSTISSAPGNVQDSNDGVQAPLSRFYRALLPWILAYMKGRAPRDMSLQADVFEDFTMSDYASYISDSKMFNLEEEHLEIEIALDSHCRSAIAELGTFPDTFSSVEQLIVCIEDNQDALVPIYKVFTSVTELTLEACHVALGLVALHADKEEEASILFPQLRSLRVMLVSKTLSNNDIPKIVLDIVNFVENRAGVGFPLSRLDFLVVDSRITISDNDKERLANLPGLTVKIKSSSWD</sequence>
<protein>
    <submittedName>
        <fullName evidence="1">Uncharacterized protein</fullName>
    </submittedName>
</protein>